<gene>
    <name evidence="2" type="ORF">HNQ07_004826</name>
</gene>
<dbReference type="PANTHER" id="PTHR33498:SF1">
    <property type="entry name" value="TRANSPOSASE FOR INSERTION SEQUENCE ELEMENT IS1557"/>
    <property type="match status" value="1"/>
</dbReference>
<feature type="domain" description="HTH IS21-type" evidence="1">
    <location>
        <begin position="286"/>
        <end position="348"/>
    </location>
</feature>
<comment type="caution">
    <text evidence="2">The sequence shown here is derived from an EMBL/GenBank/DDBJ whole genome shotgun (WGS) entry which is preliminary data.</text>
</comment>
<dbReference type="Pfam" id="PF01610">
    <property type="entry name" value="DDE_Tnp_ISL3"/>
    <property type="match status" value="2"/>
</dbReference>
<dbReference type="PANTHER" id="PTHR33498">
    <property type="entry name" value="TRANSPOSASE FOR INSERTION SEQUENCE ELEMENT IS1557"/>
    <property type="match status" value="1"/>
</dbReference>
<dbReference type="InterPro" id="IPR002560">
    <property type="entry name" value="Transposase_DDE"/>
</dbReference>
<organism evidence="2 3">
    <name type="scientific">Deinococcus metalli</name>
    <dbReference type="NCBI Taxonomy" id="1141878"/>
    <lineage>
        <taxon>Bacteria</taxon>
        <taxon>Thermotogati</taxon>
        <taxon>Deinococcota</taxon>
        <taxon>Deinococci</taxon>
        <taxon>Deinococcales</taxon>
        <taxon>Deinococcaceae</taxon>
        <taxon>Deinococcus</taxon>
    </lineage>
</organism>
<dbReference type="Proteomes" id="UP000539473">
    <property type="component" value="Unassembled WGS sequence"/>
</dbReference>
<dbReference type="Pfam" id="PF14690">
    <property type="entry name" value="Zn_ribbon_ISL3"/>
    <property type="match status" value="1"/>
</dbReference>
<evidence type="ECO:0000259" key="1">
    <source>
        <dbReference type="PROSITE" id="PS50531"/>
    </source>
</evidence>
<dbReference type="InterPro" id="IPR047951">
    <property type="entry name" value="Transpos_ISL3"/>
</dbReference>
<reference evidence="2 3" key="1">
    <citation type="submission" date="2020-08" db="EMBL/GenBank/DDBJ databases">
        <title>Genomic Encyclopedia of Type Strains, Phase IV (KMG-IV): sequencing the most valuable type-strain genomes for metagenomic binning, comparative biology and taxonomic classification.</title>
        <authorList>
            <person name="Goeker M."/>
        </authorList>
    </citation>
    <scope>NUCLEOTIDE SEQUENCE [LARGE SCALE GENOMIC DNA]</scope>
    <source>
        <strain evidence="2 3">DSM 27521</strain>
    </source>
</reference>
<dbReference type="RefSeq" id="WP_184116518.1">
    <property type="nucleotide sequence ID" value="NZ_JACHFK010000033.1"/>
</dbReference>
<proteinExistence type="predicted"/>
<dbReference type="InterPro" id="IPR029261">
    <property type="entry name" value="Transposase_Znf"/>
</dbReference>
<protein>
    <submittedName>
        <fullName evidence="2">Transposase</fullName>
    </submittedName>
</protein>
<dbReference type="InterPro" id="IPR017894">
    <property type="entry name" value="HTH_IS21_transposase_type"/>
</dbReference>
<evidence type="ECO:0000313" key="2">
    <source>
        <dbReference type="EMBL" id="MBB5379309.1"/>
    </source>
</evidence>
<evidence type="ECO:0000313" key="3">
    <source>
        <dbReference type="Proteomes" id="UP000539473"/>
    </source>
</evidence>
<sequence>MDFQAFLPDPATLRFNTAHVRPKTVWLELSSTATSSVCPQCGGPSSRVHSRYQRVLKDLACFGRRVRLHLNVRRFFCTSPACSQRIFCERLTMAAPWQRLTRRLAQQVASLALEAGGECSARCLATVGQPVSADTLLRAIPEPATFSSRPVYSLGIDDWAWRKGQRYGTILVDLDRHEPIDLLPDREVATVAAWLRGHPELRIITRDRSSAYQEAATLGAPQALQVADRWHLLKNLRETLERFLQRLYRPLTEVFRKATGVPVTPVAQGVVSVSIAGCPPTPRAQQRFLEIHALKAQGHSLMQITQRTGLCMVTVRKYLRLTASPGQPHRPRRAKRIDPYRAWLTAQWAAGTHNATHLFNAVRVQGYTGGFTVVREWCREQRTGALESSAPVRRCPGARALSWLLVRPDLITQPAYETFLTACRRDIPWFAKVETLVQTGWALLGGRSSNPLRGWLRDLTGSGLLEFERFAIGLDRDFDAVLAAVTLPWSNGQVEGHVNRLKTLKRGMYGRAGLSLLRARMLHRPPG</sequence>
<dbReference type="AlphaFoldDB" id="A0A7W8NQP8"/>
<dbReference type="PROSITE" id="PS50531">
    <property type="entry name" value="HTH_IS21"/>
    <property type="match status" value="1"/>
</dbReference>
<accession>A0A7W8NQP8</accession>
<dbReference type="NCBIfam" id="NF033550">
    <property type="entry name" value="transpos_ISL3"/>
    <property type="match status" value="1"/>
</dbReference>
<dbReference type="EMBL" id="JACHFK010000033">
    <property type="protein sequence ID" value="MBB5379309.1"/>
    <property type="molecule type" value="Genomic_DNA"/>
</dbReference>
<name>A0A7W8NQP8_9DEIO</name>